<dbReference type="SUPFAM" id="SSF103473">
    <property type="entry name" value="MFS general substrate transporter"/>
    <property type="match status" value="1"/>
</dbReference>
<evidence type="ECO:0000259" key="3">
    <source>
        <dbReference type="PROSITE" id="PS50850"/>
    </source>
</evidence>
<dbReference type="PANTHER" id="PTHR11360:SF284">
    <property type="entry name" value="EG:103B4.3 PROTEIN-RELATED"/>
    <property type="match status" value="1"/>
</dbReference>
<feature type="transmembrane region" description="Helical" evidence="2">
    <location>
        <begin position="141"/>
        <end position="159"/>
    </location>
</feature>
<evidence type="ECO:0000313" key="4">
    <source>
        <dbReference type="Proteomes" id="UP000085678"/>
    </source>
</evidence>
<dbReference type="GO" id="GO:0016020">
    <property type="term" value="C:membrane"/>
    <property type="evidence" value="ECO:0007669"/>
    <property type="project" value="UniProtKB-SubCell"/>
</dbReference>
<feature type="transmembrane region" description="Helical" evidence="2">
    <location>
        <begin position="179"/>
        <end position="198"/>
    </location>
</feature>
<dbReference type="Pfam" id="PF07690">
    <property type="entry name" value="MFS_1"/>
    <property type="match status" value="1"/>
</dbReference>
<feature type="transmembrane region" description="Helical" evidence="2">
    <location>
        <begin position="46"/>
        <end position="72"/>
    </location>
</feature>
<dbReference type="InterPro" id="IPR050327">
    <property type="entry name" value="Proton-linked_MCT"/>
</dbReference>
<evidence type="ECO:0000256" key="2">
    <source>
        <dbReference type="SAM" id="Phobius"/>
    </source>
</evidence>
<dbReference type="Gene3D" id="1.20.1250.20">
    <property type="entry name" value="MFS general substrate transporter like domains"/>
    <property type="match status" value="2"/>
</dbReference>
<feature type="transmembrane region" description="Helical" evidence="2">
    <location>
        <begin position="325"/>
        <end position="347"/>
    </location>
</feature>
<name>A0A2R2MND3_LINAN</name>
<feature type="transmembrane region" description="Helical" evidence="2">
    <location>
        <begin position="269"/>
        <end position="291"/>
    </location>
</feature>
<dbReference type="InterPro" id="IPR011701">
    <property type="entry name" value="MFS"/>
</dbReference>
<dbReference type="InterPro" id="IPR036259">
    <property type="entry name" value="MFS_trans_sf"/>
</dbReference>
<organism evidence="4 5">
    <name type="scientific">Lingula anatina</name>
    <name type="common">Brachiopod</name>
    <name type="synonym">Lingula unguis</name>
    <dbReference type="NCBI Taxonomy" id="7574"/>
    <lineage>
        <taxon>Eukaryota</taxon>
        <taxon>Metazoa</taxon>
        <taxon>Spiralia</taxon>
        <taxon>Lophotrochozoa</taxon>
        <taxon>Brachiopoda</taxon>
        <taxon>Linguliformea</taxon>
        <taxon>Lingulata</taxon>
        <taxon>Lingulida</taxon>
        <taxon>Linguloidea</taxon>
        <taxon>Lingulidae</taxon>
        <taxon>Lingula</taxon>
    </lineage>
</organism>
<feature type="transmembrane region" description="Helical" evidence="2">
    <location>
        <begin position="387"/>
        <end position="412"/>
    </location>
</feature>
<dbReference type="AlphaFoldDB" id="A0A2R2MND3"/>
<keyword evidence="2" id="KW-0472">Membrane</keyword>
<protein>
    <submittedName>
        <fullName evidence="5">Monocarboxylate transporter 13 isoform X1</fullName>
    </submittedName>
</protein>
<gene>
    <name evidence="5" type="primary">LOC106163383</name>
</gene>
<evidence type="ECO:0000256" key="1">
    <source>
        <dbReference type="ARBA" id="ARBA00004141"/>
    </source>
</evidence>
<dbReference type="InParanoid" id="A0A2R2MND3"/>
<sequence length="431" mass="47028">MISSPLYRGWVVLGITVLLFVFWAGIGNSWGTTILCLQQDEDFPTSSLALLGAPLTVYYAFKLSLSSLIYLALAEFGLLDLRQVVAIGLSLMVLGLLLTSLANGPEFLVISFGVISGTGNGLVLLSMFKVIALWFPWSHRFHVLTTSALSNMMPLGTAILNNVNAQMCSIPSLGWRWAFRIYAVILSTLGLLLLLVYGNPPEEVSNGQCGYPTDKKLDFLEKPPWSRRSTIALHGVWAVAICCKGFAFFLPFVILPKHVTDLGYNDYEAAYVMTVLGIMGMIGQMFSSFVGDYLKGKLLVVSMVAAALLTLNNIIAAYSTSLTGAFVYSAVSGLTFGPYNAGYYAVINEIMDGENVDTLFLTMRFSTGVGATTGPYLAGYIRDVTGSYYAVFLSIASCFGVFVLATTTVTFINKWRDLRSVELMKNKITFE</sequence>
<feature type="domain" description="Major facilitator superfamily (MFS) profile" evidence="3">
    <location>
        <begin position="11"/>
        <end position="414"/>
    </location>
</feature>
<dbReference type="Proteomes" id="UP000085678">
    <property type="component" value="Unplaced"/>
</dbReference>
<feature type="transmembrane region" description="Helical" evidence="2">
    <location>
        <begin position="84"/>
        <end position="102"/>
    </location>
</feature>
<proteinExistence type="predicted"/>
<dbReference type="RefSeq" id="XP_023931704.1">
    <property type="nucleotide sequence ID" value="XM_024075936.1"/>
</dbReference>
<evidence type="ECO:0000313" key="5">
    <source>
        <dbReference type="RefSeq" id="XP_023931704.1"/>
    </source>
</evidence>
<dbReference type="PROSITE" id="PS50850">
    <property type="entry name" value="MFS"/>
    <property type="match status" value="1"/>
</dbReference>
<accession>A0A2R2MND3</accession>
<dbReference type="PANTHER" id="PTHR11360">
    <property type="entry name" value="MONOCARBOXYLATE TRANSPORTER"/>
    <property type="match status" value="1"/>
</dbReference>
<feature type="transmembrane region" description="Helical" evidence="2">
    <location>
        <begin position="108"/>
        <end position="134"/>
    </location>
</feature>
<feature type="transmembrane region" description="Helical" evidence="2">
    <location>
        <begin position="359"/>
        <end position="381"/>
    </location>
</feature>
<keyword evidence="4" id="KW-1185">Reference proteome</keyword>
<dbReference type="GeneID" id="106163383"/>
<dbReference type="OrthoDB" id="10016898at2759"/>
<dbReference type="GO" id="GO:0022857">
    <property type="term" value="F:transmembrane transporter activity"/>
    <property type="evidence" value="ECO:0007669"/>
    <property type="project" value="InterPro"/>
</dbReference>
<feature type="transmembrane region" description="Helical" evidence="2">
    <location>
        <begin position="7"/>
        <end position="26"/>
    </location>
</feature>
<reference evidence="5" key="1">
    <citation type="submission" date="2025-08" db="UniProtKB">
        <authorList>
            <consortium name="RefSeq"/>
        </authorList>
    </citation>
    <scope>IDENTIFICATION</scope>
    <source>
        <tissue evidence="5">Gonads</tissue>
    </source>
</reference>
<feature type="transmembrane region" description="Helical" evidence="2">
    <location>
        <begin position="231"/>
        <end position="254"/>
    </location>
</feature>
<keyword evidence="2" id="KW-1133">Transmembrane helix</keyword>
<comment type="subcellular location">
    <subcellularLocation>
        <location evidence="1">Membrane</location>
        <topology evidence="1">Multi-pass membrane protein</topology>
    </subcellularLocation>
</comment>
<keyword evidence="2" id="KW-0812">Transmembrane</keyword>
<dbReference type="InterPro" id="IPR020846">
    <property type="entry name" value="MFS_dom"/>
</dbReference>
<feature type="transmembrane region" description="Helical" evidence="2">
    <location>
        <begin position="298"/>
        <end position="319"/>
    </location>
</feature>